<comment type="caution">
    <text evidence="5">The sequence shown here is derived from an EMBL/GenBank/DDBJ whole genome shotgun (WGS) entry which is preliminary data.</text>
</comment>
<feature type="chain" id="PRO_5045321300" evidence="3">
    <location>
        <begin position="24"/>
        <end position="189"/>
    </location>
</feature>
<accession>A0ABR7T0N9</accession>
<name>A0ABR7T0N9_HELCL</name>
<feature type="region of interest" description="Disordered" evidence="2">
    <location>
        <begin position="62"/>
        <end position="88"/>
    </location>
</feature>
<reference evidence="5 6" key="1">
    <citation type="submission" date="2020-07" db="EMBL/GenBank/DDBJ databases">
        <title>Draft whole-genome sequence of Heliobacterium chlorum DSM 3682, type strain.</title>
        <authorList>
            <person name="Kyndt J.A."/>
            <person name="Meyer T.E."/>
            <person name="Imhoff J.F."/>
        </authorList>
    </citation>
    <scope>NUCLEOTIDE SEQUENCE [LARGE SCALE GENOMIC DNA]</scope>
    <source>
        <strain evidence="5 6">DSM 3682</strain>
    </source>
</reference>
<dbReference type="EMBL" id="JACVHF010000002">
    <property type="protein sequence ID" value="MBC9783490.1"/>
    <property type="molecule type" value="Genomic_DNA"/>
</dbReference>
<dbReference type="PANTHER" id="PTHR39160">
    <property type="entry name" value="CELL WALL-BINDING PROTEIN YOCH"/>
    <property type="match status" value="1"/>
</dbReference>
<evidence type="ECO:0000313" key="5">
    <source>
        <dbReference type="EMBL" id="MBC9783490.1"/>
    </source>
</evidence>
<dbReference type="InterPro" id="IPR059180">
    <property type="entry name" value="3D_YorM"/>
</dbReference>
<proteinExistence type="predicted"/>
<evidence type="ECO:0000256" key="2">
    <source>
        <dbReference type="SAM" id="MobiDB-lite"/>
    </source>
</evidence>
<evidence type="ECO:0000256" key="3">
    <source>
        <dbReference type="SAM" id="SignalP"/>
    </source>
</evidence>
<evidence type="ECO:0000259" key="4">
    <source>
        <dbReference type="Pfam" id="PF06725"/>
    </source>
</evidence>
<sequence length="189" mass="20808">MTRKAWIVVLLLPVFMTGCQSQAEHSMSEPTAQEAQVTLSNGVQVQFGAKDHRFVLAEDVPVEEAPAKEPPVEVKKDKPSPPPNRGGQALKELKVLATAYTHTGQPTATGPWPRAGRTVAVDPAVIPLGSRLQVEGINGLLIAEDTGWDKKKNIGLIRGRRIDIFMDSREEADRFGKREVLVWIIREGR</sequence>
<dbReference type="InterPro" id="IPR051933">
    <property type="entry name" value="Resuscitation_pf_RpfB"/>
</dbReference>
<dbReference type="PROSITE" id="PS51257">
    <property type="entry name" value="PROKAR_LIPOPROTEIN"/>
    <property type="match status" value="1"/>
</dbReference>
<feature type="domain" description="3D" evidence="4">
    <location>
        <begin position="117"/>
        <end position="185"/>
    </location>
</feature>
<dbReference type="InterPro" id="IPR036908">
    <property type="entry name" value="RlpA-like_sf"/>
</dbReference>
<feature type="signal peptide" evidence="3">
    <location>
        <begin position="1"/>
        <end position="23"/>
    </location>
</feature>
<dbReference type="InterPro" id="IPR010611">
    <property type="entry name" value="3D_dom"/>
</dbReference>
<evidence type="ECO:0000256" key="1">
    <source>
        <dbReference type="ARBA" id="ARBA00022729"/>
    </source>
</evidence>
<keyword evidence="6" id="KW-1185">Reference proteome</keyword>
<organism evidence="5 6">
    <name type="scientific">Heliobacterium chlorum</name>
    <dbReference type="NCBI Taxonomy" id="2698"/>
    <lineage>
        <taxon>Bacteria</taxon>
        <taxon>Bacillati</taxon>
        <taxon>Bacillota</taxon>
        <taxon>Clostridia</taxon>
        <taxon>Eubacteriales</taxon>
        <taxon>Heliobacteriaceae</taxon>
        <taxon>Heliobacterium</taxon>
    </lineage>
</organism>
<feature type="compositionally biased region" description="Basic and acidic residues" evidence="2">
    <location>
        <begin position="65"/>
        <end position="79"/>
    </location>
</feature>
<dbReference type="CDD" id="cd14667">
    <property type="entry name" value="3D_containing_proteins"/>
    <property type="match status" value="1"/>
</dbReference>
<dbReference type="Proteomes" id="UP000617402">
    <property type="component" value="Unassembled WGS sequence"/>
</dbReference>
<evidence type="ECO:0000313" key="6">
    <source>
        <dbReference type="Proteomes" id="UP000617402"/>
    </source>
</evidence>
<dbReference type="RefSeq" id="WP_188038650.1">
    <property type="nucleotide sequence ID" value="NZ_JACVHF010000002.1"/>
</dbReference>
<keyword evidence="1 3" id="KW-0732">Signal</keyword>
<gene>
    <name evidence="5" type="ORF">H1S01_03060</name>
</gene>
<dbReference type="Gene3D" id="2.40.40.10">
    <property type="entry name" value="RlpA-like domain"/>
    <property type="match status" value="1"/>
</dbReference>
<protein>
    <submittedName>
        <fullName evidence="5">3D domain-containing protein</fullName>
    </submittedName>
</protein>
<dbReference type="Pfam" id="PF06725">
    <property type="entry name" value="3D"/>
    <property type="match status" value="1"/>
</dbReference>
<dbReference type="PANTHER" id="PTHR39160:SF4">
    <property type="entry name" value="RESUSCITATION-PROMOTING FACTOR RPFB"/>
    <property type="match status" value="1"/>
</dbReference>
<dbReference type="SUPFAM" id="SSF50685">
    <property type="entry name" value="Barwin-like endoglucanases"/>
    <property type="match status" value="1"/>
</dbReference>